<evidence type="ECO:0000256" key="12">
    <source>
        <dbReference type="SAM" id="MobiDB-lite"/>
    </source>
</evidence>
<dbReference type="AlphaFoldDB" id="A0A3Q1IFH7"/>
<evidence type="ECO:0000313" key="14">
    <source>
        <dbReference type="Ensembl" id="ENSATEP00000020402.2"/>
    </source>
</evidence>
<comment type="subcellular location">
    <subcellularLocation>
        <location evidence="1">Nucleus</location>
    </subcellularLocation>
</comment>
<evidence type="ECO:0000256" key="8">
    <source>
        <dbReference type="ARBA" id="ARBA00023125"/>
    </source>
</evidence>
<reference evidence="14" key="3">
    <citation type="submission" date="2025-09" db="UniProtKB">
        <authorList>
            <consortium name="Ensembl"/>
        </authorList>
    </citation>
    <scope>IDENTIFICATION</scope>
</reference>
<keyword evidence="8" id="KW-0238">DNA-binding</keyword>
<evidence type="ECO:0000313" key="15">
    <source>
        <dbReference type="Proteomes" id="UP000265040"/>
    </source>
</evidence>
<evidence type="ECO:0000256" key="7">
    <source>
        <dbReference type="ARBA" id="ARBA00023015"/>
    </source>
</evidence>
<keyword evidence="15" id="KW-1185">Reference proteome</keyword>
<dbReference type="FunFam" id="3.30.160.60:FF:001370">
    <property type="entry name" value="Zinc finger protein"/>
    <property type="match status" value="1"/>
</dbReference>
<keyword evidence="6" id="KW-0862">Zinc</keyword>
<keyword evidence="5 11" id="KW-0863">Zinc-finger</keyword>
<keyword evidence="10" id="KW-0539">Nucleus</keyword>
<keyword evidence="9" id="KW-0804">Transcription</keyword>
<accession>A0A3Q1IFH7</accession>
<evidence type="ECO:0000256" key="2">
    <source>
        <dbReference type="ARBA" id="ARBA00006991"/>
    </source>
</evidence>
<dbReference type="GeneTree" id="ENSGT01150000286918"/>
<sequence length="226" mass="25972">VSIRHTSTFCLPPSPHKTDATHVEQITEEPAADRTRVQNSYSTGKVRTTSYSSAENAENWTCLECGKSFKKRATLRRHIRVGHAVPENELHRCDKCEKTFQTKRRLEQHLQAHAKGKPYVCSYCGKRLPCPQVLKTHLRLHTGERVEKPFLCSECGKAFSNSNAFLVHSRVHTDERPYHLANTRKVNWAQNPCGPHVRVRYLIIFTLKKYLLSFNLDNKISTRSSC</sequence>
<dbReference type="Gene3D" id="3.30.160.60">
    <property type="entry name" value="Classic Zinc Finger"/>
    <property type="match status" value="4"/>
</dbReference>
<dbReference type="FunFam" id="3.30.160.60:FF:000478">
    <property type="entry name" value="Zinc finger protein 133"/>
    <property type="match status" value="1"/>
</dbReference>
<dbReference type="Proteomes" id="UP000265040">
    <property type="component" value="Chromosome 23"/>
</dbReference>
<evidence type="ECO:0000256" key="11">
    <source>
        <dbReference type="PROSITE-ProRule" id="PRU00042"/>
    </source>
</evidence>
<dbReference type="InterPro" id="IPR013087">
    <property type="entry name" value="Znf_C2H2_type"/>
</dbReference>
<dbReference type="FunFam" id="3.30.160.60:FF:000100">
    <property type="entry name" value="Zinc finger 45-like"/>
    <property type="match status" value="1"/>
</dbReference>
<dbReference type="GO" id="GO:0003690">
    <property type="term" value="F:double-stranded DNA binding"/>
    <property type="evidence" value="ECO:0007669"/>
    <property type="project" value="UniProtKB-ARBA"/>
</dbReference>
<feature type="domain" description="C2H2-type" evidence="13">
    <location>
        <begin position="91"/>
        <end position="118"/>
    </location>
</feature>
<dbReference type="SMART" id="SM00355">
    <property type="entry name" value="ZnF_C2H2"/>
    <property type="match status" value="4"/>
</dbReference>
<organism evidence="14 15">
    <name type="scientific">Anabas testudineus</name>
    <name type="common">Climbing perch</name>
    <name type="synonym">Anthias testudineus</name>
    <dbReference type="NCBI Taxonomy" id="64144"/>
    <lineage>
        <taxon>Eukaryota</taxon>
        <taxon>Metazoa</taxon>
        <taxon>Chordata</taxon>
        <taxon>Craniata</taxon>
        <taxon>Vertebrata</taxon>
        <taxon>Euteleostomi</taxon>
        <taxon>Actinopterygii</taxon>
        <taxon>Neopterygii</taxon>
        <taxon>Teleostei</taxon>
        <taxon>Neoteleostei</taxon>
        <taxon>Acanthomorphata</taxon>
        <taxon>Anabantaria</taxon>
        <taxon>Anabantiformes</taxon>
        <taxon>Anabantoidei</taxon>
        <taxon>Anabantidae</taxon>
        <taxon>Anabas</taxon>
    </lineage>
</organism>
<reference evidence="14" key="1">
    <citation type="submission" date="2021-04" db="EMBL/GenBank/DDBJ databases">
        <authorList>
            <consortium name="Wellcome Sanger Institute Data Sharing"/>
        </authorList>
    </citation>
    <scope>NUCLEOTIDE SEQUENCE [LARGE SCALE GENOMIC DNA]</scope>
</reference>
<feature type="domain" description="C2H2-type" evidence="13">
    <location>
        <begin position="150"/>
        <end position="177"/>
    </location>
</feature>
<dbReference type="InterPro" id="IPR036236">
    <property type="entry name" value="Znf_C2H2_sf"/>
</dbReference>
<protein>
    <recommendedName>
        <fullName evidence="13">C2H2-type domain-containing protein</fullName>
    </recommendedName>
</protein>
<evidence type="ECO:0000256" key="3">
    <source>
        <dbReference type="ARBA" id="ARBA00022723"/>
    </source>
</evidence>
<dbReference type="PROSITE" id="PS50157">
    <property type="entry name" value="ZINC_FINGER_C2H2_2"/>
    <property type="match status" value="4"/>
</dbReference>
<dbReference type="Ensembl" id="ENSATET00000020756.2">
    <property type="protein sequence ID" value="ENSATEP00000020402.2"/>
    <property type="gene ID" value="ENSATEG00000013889.3"/>
</dbReference>
<feature type="region of interest" description="Disordered" evidence="12">
    <location>
        <begin position="1"/>
        <end position="21"/>
    </location>
</feature>
<evidence type="ECO:0000256" key="4">
    <source>
        <dbReference type="ARBA" id="ARBA00022737"/>
    </source>
</evidence>
<dbReference type="PANTHER" id="PTHR24394:SF29">
    <property type="entry name" value="MYONEURIN"/>
    <property type="match status" value="1"/>
</dbReference>
<dbReference type="SUPFAM" id="SSF57667">
    <property type="entry name" value="beta-beta-alpha zinc fingers"/>
    <property type="match status" value="3"/>
</dbReference>
<dbReference type="GO" id="GO:0008270">
    <property type="term" value="F:zinc ion binding"/>
    <property type="evidence" value="ECO:0007669"/>
    <property type="project" value="UniProtKB-KW"/>
</dbReference>
<evidence type="ECO:0000259" key="13">
    <source>
        <dbReference type="PROSITE" id="PS50157"/>
    </source>
</evidence>
<keyword evidence="4" id="KW-0677">Repeat</keyword>
<keyword evidence="7" id="KW-0805">Transcription regulation</keyword>
<dbReference type="Pfam" id="PF13912">
    <property type="entry name" value="zf-C2H2_6"/>
    <property type="match status" value="1"/>
</dbReference>
<comment type="similarity">
    <text evidence="2">Belongs to the krueppel C2H2-type zinc-finger protein family.</text>
</comment>
<proteinExistence type="inferred from homology"/>
<keyword evidence="3" id="KW-0479">Metal-binding</keyword>
<dbReference type="PANTHER" id="PTHR24394">
    <property type="entry name" value="ZINC FINGER PROTEIN"/>
    <property type="match status" value="1"/>
</dbReference>
<evidence type="ECO:0000256" key="9">
    <source>
        <dbReference type="ARBA" id="ARBA00023163"/>
    </source>
</evidence>
<dbReference type="PROSITE" id="PS00028">
    <property type="entry name" value="ZINC_FINGER_C2H2_1"/>
    <property type="match status" value="4"/>
</dbReference>
<evidence type="ECO:0000256" key="10">
    <source>
        <dbReference type="ARBA" id="ARBA00023242"/>
    </source>
</evidence>
<evidence type="ECO:0000256" key="1">
    <source>
        <dbReference type="ARBA" id="ARBA00004123"/>
    </source>
</evidence>
<evidence type="ECO:0000256" key="6">
    <source>
        <dbReference type="ARBA" id="ARBA00022833"/>
    </source>
</evidence>
<dbReference type="GO" id="GO:0000981">
    <property type="term" value="F:DNA-binding transcription factor activity, RNA polymerase II-specific"/>
    <property type="evidence" value="ECO:0007669"/>
    <property type="project" value="TreeGrafter"/>
</dbReference>
<name>A0A3Q1IFH7_ANATE</name>
<dbReference type="OrthoDB" id="9948370at2759"/>
<evidence type="ECO:0000256" key="5">
    <source>
        <dbReference type="ARBA" id="ARBA00022771"/>
    </source>
</evidence>
<reference evidence="14" key="2">
    <citation type="submission" date="2025-08" db="UniProtKB">
        <authorList>
            <consortium name="Ensembl"/>
        </authorList>
    </citation>
    <scope>IDENTIFICATION</scope>
</reference>
<feature type="domain" description="C2H2-type" evidence="13">
    <location>
        <begin position="119"/>
        <end position="146"/>
    </location>
</feature>
<feature type="domain" description="C2H2-type" evidence="13">
    <location>
        <begin position="60"/>
        <end position="88"/>
    </location>
</feature>
<dbReference type="Pfam" id="PF00096">
    <property type="entry name" value="zf-C2H2"/>
    <property type="match status" value="2"/>
</dbReference>
<dbReference type="GO" id="GO:0005634">
    <property type="term" value="C:nucleus"/>
    <property type="evidence" value="ECO:0007669"/>
    <property type="project" value="UniProtKB-SubCell"/>
</dbReference>